<dbReference type="AlphaFoldDB" id="A0AAN6QIT6"/>
<keyword evidence="2" id="KW-1185">Reference proteome</keyword>
<proteinExistence type="predicted"/>
<evidence type="ECO:0000313" key="2">
    <source>
        <dbReference type="Proteomes" id="UP001302812"/>
    </source>
</evidence>
<reference evidence="1" key="2">
    <citation type="submission" date="2023-05" db="EMBL/GenBank/DDBJ databases">
        <authorList>
            <consortium name="Lawrence Berkeley National Laboratory"/>
            <person name="Steindorff A."/>
            <person name="Hensen N."/>
            <person name="Bonometti L."/>
            <person name="Westerberg I."/>
            <person name="Brannstrom I.O."/>
            <person name="Guillou S."/>
            <person name="Cros-Aarteil S."/>
            <person name="Calhoun S."/>
            <person name="Haridas S."/>
            <person name="Kuo A."/>
            <person name="Mondo S."/>
            <person name="Pangilinan J."/>
            <person name="Riley R."/>
            <person name="Labutti K."/>
            <person name="Andreopoulos B."/>
            <person name="Lipzen A."/>
            <person name="Chen C."/>
            <person name="Yanf M."/>
            <person name="Daum C."/>
            <person name="Ng V."/>
            <person name="Clum A."/>
            <person name="Ohm R."/>
            <person name="Martin F."/>
            <person name="Silar P."/>
            <person name="Natvig D."/>
            <person name="Lalanne C."/>
            <person name="Gautier V."/>
            <person name="Ament-Velasquez S.L."/>
            <person name="Kruys A."/>
            <person name="Hutchinson M.I."/>
            <person name="Powell A.J."/>
            <person name="Barry K."/>
            <person name="Miller A.N."/>
            <person name="Grigoriev I.V."/>
            <person name="Debuchy R."/>
            <person name="Gladieux P."/>
            <person name="Thoren M.H."/>
            <person name="Johannesson H."/>
        </authorList>
    </citation>
    <scope>NUCLEOTIDE SEQUENCE</scope>
    <source>
        <strain evidence="1">CBS 508.74</strain>
    </source>
</reference>
<dbReference type="Proteomes" id="UP001302812">
    <property type="component" value="Unassembled WGS sequence"/>
</dbReference>
<protein>
    <submittedName>
        <fullName evidence="1">Uncharacterized protein</fullName>
    </submittedName>
</protein>
<gene>
    <name evidence="1" type="ORF">N656DRAFT_781609</name>
</gene>
<dbReference type="Pfam" id="PF12511">
    <property type="entry name" value="DUF3716"/>
    <property type="match status" value="1"/>
</dbReference>
<name>A0AAN6QIT6_9PEZI</name>
<dbReference type="EMBL" id="MU853350">
    <property type="protein sequence ID" value="KAK4110421.1"/>
    <property type="molecule type" value="Genomic_DNA"/>
</dbReference>
<organism evidence="1 2">
    <name type="scientific">Canariomyces notabilis</name>
    <dbReference type="NCBI Taxonomy" id="2074819"/>
    <lineage>
        <taxon>Eukaryota</taxon>
        <taxon>Fungi</taxon>
        <taxon>Dikarya</taxon>
        <taxon>Ascomycota</taxon>
        <taxon>Pezizomycotina</taxon>
        <taxon>Sordariomycetes</taxon>
        <taxon>Sordariomycetidae</taxon>
        <taxon>Sordariales</taxon>
        <taxon>Chaetomiaceae</taxon>
        <taxon>Canariomyces</taxon>
    </lineage>
</organism>
<dbReference type="GeneID" id="89939743"/>
<dbReference type="RefSeq" id="XP_064667991.1">
    <property type="nucleotide sequence ID" value="XM_064815618.1"/>
</dbReference>
<dbReference type="InterPro" id="IPR022190">
    <property type="entry name" value="DUF3716"/>
</dbReference>
<evidence type="ECO:0000313" key="1">
    <source>
        <dbReference type="EMBL" id="KAK4110421.1"/>
    </source>
</evidence>
<accession>A0AAN6QIT6</accession>
<sequence>MAHDAQGRIPAQTFITQFVTGKIDNGNVTKLVQEPILRPVRLAKGKDDLYYTPDWHRASRVEAALIFMTGKISEKKCDRCAKNLRPFASCVVSDVAGRGACANCHSDSRGAHCSLRHEAAQAGGKSSMWRFIASFY</sequence>
<reference evidence="1" key="1">
    <citation type="journal article" date="2023" name="Mol. Phylogenet. Evol.">
        <title>Genome-scale phylogeny and comparative genomics of the fungal order Sordariales.</title>
        <authorList>
            <person name="Hensen N."/>
            <person name="Bonometti L."/>
            <person name="Westerberg I."/>
            <person name="Brannstrom I.O."/>
            <person name="Guillou S."/>
            <person name="Cros-Aarteil S."/>
            <person name="Calhoun S."/>
            <person name="Haridas S."/>
            <person name="Kuo A."/>
            <person name="Mondo S."/>
            <person name="Pangilinan J."/>
            <person name="Riley R."/>
            <person name="LaButti K."/>
            <person name="Andreopoulos B."/>
            <person name="Lipzen A."/>
            <person name="Chen C."/>
            <person name="Yan M."/>
            <person name="Daum C."/>
            <person name="Ng V."/>
            <person name="Clum A."/>
            <person name="Steindorff A."/>
            <person name="Ohm R.A."/>
            <person name="Martin F."/>
            <person name="Silar P."/>
            <person name="Natvig D.O."/>
            <person name="Lalanne C."/>
            <person name="Gautier V."/>
            <person name="Ament-Velasquez S.L."/>
            <person name="Kruys A."/>
            <person name="Hutchinson M.I."/>
            <person name="Powell A.J."/>
            <person name="Barry K."/>
            <person name="Miller A.N."/>
            <person name="Grigoriev I.V."/>
            <person name="Debuchy R."/>
            <person name="Gladieux P."/>
            <person name="Hiltunen Thoren M."/>
            <person name="Johannesson H."/>
        </authorList>
    </citation>
    <scope>NUCLEOTIDE SEQUENCE</scope>
    <source>
        <strain evidence="1">CBS 508.74</strain>
    </source>
</reference>
<comment type="caution">
    <text evidence="1">The sequence shown here is derived from an EMBL/GenBank/DDBJ whole genome shotgun (WGS) entry which is preliminary data.</text>
</comment>